<dbReference type="PANTHER" id="PTHR43308:SF1">
    <property type="entry name" value="OUTER MEMBRANE PROTEIN ALPHA"/>
    <property type="match status" value="1"/>
</dbReference>
<dbReference type="InterPro" id="IPR001119">
    <property type="entry name" value="SLH_dom"/>
</dbReference>
<feature type="domain" description="SLH" evidence="2">
    <location>
        <begin position="854"/>
        <end position="917"/>
    </location>
</feature>
<dbReference type="PANTHER" id="PTHR43308">
    <property type="entry name" value="OUTER MEMBRANE PROTEIN ALPHA-RELATED"/>
    <property type="match status" value="1"/>
</dbReference>
<evidence type="ECO:0000313" key="3">
    <source>
        <dbReference type="EMBL" id="CAC9922123.1"/>
    </source>
</evidence>
<protein>
    <recommendedName>
        <fullName evidence="2">SLH domain-containing protein</fullName>
    </recommendedName>
</protein>
<feature type="domain" description="SLH" evidence="2">
    <location>
        <begin position="920"/>
        <end position="977"/>
    </location>
</feature>
<gene>
    <name evidence="3" type="ORF">PEPNEM18_00006</name>
</gene>
<proteinExistence type="predicted"/>
<organism evidence="3 4">
    <name type="scientific">Aedoeadaptatus nemausensis</name>
    <dbReference type="NCBI Taxonomy" id="2582829"/>
    <lineage>
        <taxon>Bacteria</taxon>
        <taxon>Bacillati</taxon>
        <taxon>Bacillota</taxon>
        <taxon>Tissierellia</taxon>
        <taxon>Tissierellales</taxon>
        <taxon>Peptoniphilaceae</taxon>
        <taxon>Aedoeadaptatus</taxon>
    </lineage>
</organism>
<feature type="domain" description="SLH" evidence="2">
    <location>
        <begin position="794"/>
        <end position="853"/>
    </location>
</feature>
<dbReference type="Pfam" id="PF00395">
    <property type="entry name" value="SLH"/>
    <property type="match status" value="3"/>
</dbReference>
<dbReference type="Proteomes" id="UP000586454">
    <property type="component" value="Unassembled WGS sequence"/>
</dbReference>
<reference evidence="3 4" key="1">
    <citation type="submission" date="2020-06" db="EMBL/GenBank/DDBJ databases">
        <authorList>
            <person name="Criscuolo A."/>
        </authorList>
    </citation>
    <scope>NUCLEOTIDE SEQUENCE [LARGE SCALE GENOMIC DNA]</scope>
    <source>
        <strain evidence="3">1804121828</strain>
    </source>
</reference>
<dbReference type="PROSITE" id="PS51272">
    <property type="entry name" value="SLH"/>
    <property type="match status" value="3"/>
</dbReference>
<feature type="signal peptide" evidence="1">
    <location>
        <begin position="1"/>
        <end position="26"/>
    </location>
</feature>
<dbReference type="AlphaFoldDB" id="A0A6V6XYH6"/>
<sequence>MKGFRRTFLLILLAIVILFSSAPTWAQGNEPVHVYILMDAGSMFPEETRFAGSITDFAEGIKRQNPKNRVSVVVKNDTLSEDRYGYFFGNYGGFTHRVNLIFGNGEHTFKDSIAKVKELQKKDAPNYRKVLLIIDNDCDISRKADRAFDFVKSDSDYGRYENLVTRGFMDTMKVAEPFCKNQEVYSIRFPGYNGDGGPKEYAQYTLKTRDLQKRMGTLILHSLQNQGYYQMKESDVGEFESVLRRFEKKIIENKRTRVPGPYTITERIISGGDNDRTYDVSVTVEKKPEAAYLRNLRFKLSLPAGYEIVRDSREAGYSTASEVKLDNINGKYTDLQWKIRFRGKTPKPGDKITLTYTNDDYLPERSVKQLDIRPMVLRENYWSFPNFVSLKDHVFSNSYVQSLYDSLPPKERKLIDKGMERGGNCYGMAFTSILANENKLDKERLALRDYENRPLKNSDTIAKATKDSAKDIIHLYQSSQFWSAPRDKAFRIRKNKTGVQKLVQYMHDVEKNGAPPVLFSYDYKGADGKYWGHALVMYHMTPSDKTGYDYVIDYYDSNDPGALGSTKLYVNSKSGQFISSTASLNVGKITDIAPRIDSLDPFKLKEVADEDSVLFIKPGTVFQLESFESKKRWTVDTRNMDNTNLSWSAIAAGEGDSYYTIALPEKGAGYRLISTEGTKAVDAMVSYKDQLIEAKAEGAKAFNFKPDGSLTLDSAKGRVEAEFVRNSKKGREENYYAVEGTAAGTISLSQTADGLKGEGRLDNAKLRYGDGKKREESKEVGNFTGGYFAGAKPTGLPFRDVAERSWYYPAVRYVYEKGLMAGLGADIFSPETSITRAQMAQIIYNMEGGQSAKNPSSFKDVPASHWSYKAVSWAKENNIVAGYGDGSFKPNDPITRQDAVAIMYRYVAKNNEALGAKVNLDRFKDRGDLSAYAVQPMAWAVEKGIINGDTSGRLNPKSPMKRAEMAQILKNGEKVLR</sequence>
<accession>A0A6V6XYH6</accession>
<evidence type="ECO:0000256" key="1">
    <source>
        <dbReference type="SAM" id="SignalP"/>
    </source>
</evidence>
<evidence type="ECO:0000259" key="2">
    <source>
        <dbReference type="PROSITE" id="PS51272"/>
    </source>
</evidence>
<keyword evidence="1" id="KW-0732">Signal</keyword>
<dbReference type="EMBL" id="CAIJCS010000005">
    <property type="protein sequence ID" value="CAC9922123.1"/>
    <property type="molecule type" value="Genomic_DNA"/>
</dbReference>
<feature type="chain" id="PRO_5038372331" description="SLH domain-containing protein" evidence="1">
    <location>
        <begin position="27"/>
        <end position="977"/>
    </location>
</feature>
<name>A0A6V6XYH6_9FIRM</name>
<dbReference type="InterPro" id="IPR051465">
    <property type="entry name" value="Cell_Envelope_Struct_Comp"/>
</dbReference>
<comment type="caution">
    <text evidence="3">The sequence shown here is derived from an EMBL/GenBank/DDBJ whole genome shotgun (WGS) entry which is preliminary data.</text>
</comment>
<keyword evidence="4" id="KW-1185">Reference proteome</keyword>
<dbReference type="RefSeq" id="WP_180497992.1">
    <property type="nucleotide sequence ID" value="NZ_CAIJCS010000005.1"/>
</dbReference>
<evidence type="ECO:0000313" key="4">
    <source>
        <dbReference type="Proteomes" id="UP000586454"/>
    </source>
</evidence>